<feature type="compositionally biased region" description="Polar residues" evidence="3">
    <location>
        <begin position="841"/>
        <end position="851"/>
    </location>
</feature>
<feature type="domain" description="Disease resistance R13L4/SHOC-2-like LRR" evidence="4">
    <location>
        <begin position="59"/>
        <end position="183"/>
    </location>
</feature>
<dbReference type="OrthoDB" id="2018313at2759"/>
<dbReference type="SMR" id="A0A3B6KJ79"/>
<dbReference type="OMA" id="THEFMEC"/>
<feature type="region of interest" description="Disordered" evidence="3">
    <location>
        <begin position="832"/>
        <end position="866"/>
    </location>
</feature>
<keyword evidence="1" id="KW-0433">Leucine-rich repeat</keyword>
<feature type="domain" description="Disease resistance R13L4/SHOC-2-like LRR" evidence="4">
    <location>
        <begin position="194"/>
        <end position="334"/>
    </location>
</feature>
<protein>
    <submittedName>
        <fullName evidence="6">Uncharacterized protein</fullName>
    </submittedName>
</protein>
<evidence type="ECO:0000256" key="2">
    <source>
        <dbReference type="ARBA" id="ARBA00022737"/>
    </source>
</evidence>
<dbReference type="EnsemblPlants" id="TraesCS5A02G230600.1">
    <property type="protein sequence ID" value="TraesCS5A02G230600.1"/>
    <property type="gene ID" value="TraesCS5A02G230600"/>
</dbReference>
<feature type="domain" description="R13L1/DRL21-like LRR repeat region" evidence="5">
    <location>
        <begin position="440"/>
        <end position="563"/>
    </location>
</feature>
<evidence type="ECO:0000256" key="1">
    <source>
        <dbReference type="ARBA" id="ARBA00022614"/>
    </source>
</evidence>
<evidence type="ECO:0000313" key="7">
    <source>
        <dbReference type="Proteomes" id="UP000019116"/>
    </source>
</evidence>
<proteinExistence type="predicted"/>
<dbReference type="InterPro" id="IPR055414">
    <property type="entry name" value="LRR_R13L4/SHOC2-like"/>
</dbReference>
<dbReference type="InterPro" id="IPR056789">
    <property type="entry name" value="LRR_R13L1-DRL21"/>
</dbReference>
<accession>A0A3B6KJ79</accession>
<evidence type="ECO:0000313" key="6">
    <source>
        <dbReference type="EnsemblPlants" id="TraesCS5A02G230600.1"/>
    </source>
</evidence>
<keyword evidence="2" id="KW-0677">Repeat</keyword>
<keyword evidence="7" id="KW-1185">Reference proteome</keyword>
<dbReference type="PROSITE" id="PS51450">
    <property type="entry name" value="LRR"/>
    <property type="match status" value="1"/>
</dbReference>
<evidence type="ECO:0000259" key="4">
    <source>
        <dbReference type="Pfam" id="PF23598"/>
    </source>
</evidence>
<evidence type="ECO:0000259" key="5">
    <source>
        <dbReference type="Pfam" id="PF25019"/>
    </source>
</evidence>
<dbReference type="AlphaFoldDB" id="A0A3B6KJ79"/>
<dbReference type="PANTHER" id="PTHR47186">
    <property type="entry name" value="LEUCINE-RICH REPEAT-CONTAINING PROTEIN 57"/>
    <property type="match status" value="1"/>
</dbReference>
<dbReference type="Pfam" id="PF25019">
    <property type="entry name" value="LRR_R13L1-DRL21"/>
    <property type="match status" value="1"/>
</dbReference>
<dbReference type="Pfam" id="PF12799">
    <property type="entry name" value="LRR_4"/>
    <property type="match status" value="1"/>
</dbReference>
<dbReference type="GO" id="GO:0035556">
    <property type="term" value="P:intracellular signal transduction"/>
    <property type="evidence" value="ECO:0000318"/>
    <property type="project" value="GO_Central"/>
</dbReference>
<reference evidence="6" key="2">
    <citation type="submission" date="2018-10" db="UniProtKB">
        <authorList>
            <consortium name="EnsemblPlants"/>
        </authorList>
    </citation>
    <scope>IDENTIFICATION</scope>
</reference>
<dbReference type="InterPro" id="IPR025875">
    <property type="entry name" value="Leu-rich_rpt_4"/>
</dbReference>
<dbReference type="InterPro" id="IPR032675">
    <property type="entry name" value="LRR_dom_sf"/>
</dbReference>
<dbReference type="Pfam" id="PF23598">
    <property type="entry name" value="LRR_14"/>
    <property type="match status" value="2"/>
</dbReference>
<dbReference type="Gramene" id="TraesCS5A02G230600.1">
    <property type="protein sequence ID" value="TraesCS5A02G230600.1"/>
    <property type="gene ID" value="TraesCS5A02G230600"/>
</dbReference>
<name>A0A3B6KJ79_WHEAT</name>
<dbReference type="SUPFAM" id="SSF52058">
    <property type="entry name" value="L domain-like"/>
    <property type="match status" value="2"/>
</dbReference>
<dbReference type="STRING" id="4565.A0A3B6KJ79"/>
<dbReference type="Gene3D" id="3.80.10.10">
    <property type="entry name" value="Ribonuclease Inhibitor"/>
    <property type="match status" value="3"/>
</dbReference>
<organism evidence="6">
    <name type="scientific">Triticum aestivum</name>
    <name type="common">Wheat</name>
    <dbReference type="NCBI Taxonomy" id="4565"/>
    <lineage>
        <taxon>Eukaryota</taxon>
        <taxon>Viridiplantae</taxon>
        <taxon>Streptophyta</taxon>
        <taxon>Embryophyta</taxon>
        <taxon>Tracheophyta</taxon>
        <taxon>Spermatophyta</taxon>
        <taxon>Magnoliopsida</taxon>
        <taxon>Liliopsida</taxon>
        <taxon>Poales</taxon>
        <taxon>Poaceae</taxon>
        <taxon>BOP clade</taxon>
        <taxon>Pooideae</taxon>
        <taxon>Triticodae</taxon>
        <taxon>Triticeae</taxon>
        <taxon>Triticinae</taxon>
        <taxon>Triticum</taxon>
    </lineage>
</organism>
<sequence>MALQKMLCVPYVIQRRHLISRNYALIRTAAMCLRVLDLNDRSMLNLPNSICQLRHLGYLNLSGCSGLVIIPDSLGDLLNLLYINLSGCSVLIHLPESFGKLISLAYIDLSGCSGLVNLSESFGKLTNLLHIDLSRCYGLVNLPDSFGKLTSLKHTDLSGCSGLEKLPQSLCKLINLVHINLSWCSGLVSLPLSFGKLICLLHMNLSGCSGLVNLPESIGNLKILVHINLSGCCGLLNLPESFGNLINLLHIDLSCCHGLGNLPESFGKLENLAHLDLSFWSCFEGVEKALGGLTNLQHLNLSNRCCYLAQQQSCLEGLKDVLGQLTKIKYLNLSMFLNPIFYSQSVERTHEFMECISGFSSLEHLDLSHNRFLRDLPESLGELNNLQTLDLSGCIRLKSIPKRIGEIRSLKSINVRNCRSLKSCQLVVKADNGEYNIRNIAQLEDANLEELEISCLENVKTRKDAGQIRMALEGRTQKLKLCWTVGSQVSMEDNTLLGKLLPAHLQCLELHGYSDETRLSAWLTATISYHFDTLVEVTIEDFPRCSQPPPLLLLYNLRRAVFRRMASITRFDINDLTGEYRTTLNQLPKLTLELDDMESLEEFKTTYDRNGKECMLPAIGELVITKCNKVCFIPFTPRAWKLVISECSKLMVHSRGGHPCTSVSVNELVVKNCKKTLYNWHLLHSLPGLRSLTVKDCDNLWTIPDTIEALSSLQSLCLSNCRVDKVQHLADLTCLRELKIVSCEGIDGFMQSLQGLTSHGSMHLSDCDSITSLPEWLGDLTNLEKLAIHRCPAMESLPGSINKLTNLKDLRILDCPKLKSWCERRENKKRMAHIRPDYEEQGTSRPGSNDEGNVEGELEKDWPDVVEEEDWPDVVEDWSDVVEEEEPEAVSTDAVENSVMTDNTGVVEEVTRDVDAAVAADVCLELRLGLPINEEAVRIEEEEDEISLRLYL</sequence>
<reference evidence="6" key="1">
    <citation type="submission" date="2018-08" db="EMBL/GenBank/DDBJ databases">
        <authorList>
            <person name="Rossello M."/>
        </authorList>
    </citation>
    <scope>NUCLEOTIDE SEQUENCE [LARGE SCALE GENOMIC DNA]</scope>
    <source>
        <strain evidence="6">cv. Chinese Spring</strain>
    </source>
</reference>
<dbReference type="Gramene" id="TraesCAD_scaffold_032651_01G000100.1">
    <property type="protein sequence ID" value="TraesCAD_scaffold_032651_01G000100.1"/>
    <property type="gene ID" value="TraesCAD_scaffold_032651_01G000100"/>
</dbReference>
<dbReference type="Proteomes" id="UP000019116">
    <property type="component" value="Chromosome 5A"/>
</dbReference>
<dbReference type="Gramene" id="TraesCS5A03G0586900.1">
    <property type="protein sequence ID" value="TraesCS5A03G0586900.1.CDS"/>
    <property type="gene ID" value="TraesCS5A03G0586900"/>
</dbReference>
<dbReference type="Gramene" id="TraesNOR5A03G02698220.1">
    <property type="protein sequence ID" value="TraesNOR5A03G02698220.1"/>
    <property type="gene ID" value="TraesNOR5A03G02698220"/>
</dbReference>
<dbReference type="InterPro" id="IPR001611">
    <property type="entry name" value="Leu-rich_rpt"/>
</dbReference>
<evidence type="ECO:0000256" key="3">
    <source>
        <dbReference type="SAM" id="MobiDB-lite"/>
    </source>
</evidence>
<dbReference type="PANTHER" id="PTHR47186:SF3">
    <property type="entry name" value="OS09G0267800 PROTEIN"/>
    <property type="match status" value="1"/>
</dbReference>